<accession>A0A4C2EAZ4</accession>
<organism evidence="11 12">
    <name type="scientific">Zygosaccharomyces mellis</name>
    <dbReference type="NCBI Taxonomy" id="42258"/>
    <lineage>
        <taxon>Eukaryota</taxon>
        <taxon>Fungi</taxon>
        <taxon>Dikarya</taxon>
        <taxon>Ascomycota</taxon>
        <taxon>Saccharomycotina</taxon>
        <taxon>Saccharomycetes</taxon>
        <taxon>Saccharomycetales</taxon>
        <taxon>Saccharomycetaceae</taxon>
        <taxon>Zygosaccharomyces</taxon>
    </lineage>
</organism>
<dbReference type="GO" id="GO:2000221">
    <property type="term" value="P:negative regulation of pseudohyphal growth"/>
    <property type="evidence" value="ECO:0007669"/>
    <property type="project" value="UniProtKB-ARBA"/>
</dbReference>
<keyword evidence="5 8" id="KW-0863">Zinc-finger</keyword>
<evidence type="ECO:0000256" key="7">
    <source>
        <dbReference type="ARBA" id="ARBA00023242"/>
    </source>
</evidence>
<evidence type="ECO:0000256" key="4">
    <source>
        <dbReference type="ARBA" id="ARBA00022737"/>
    </source>
</evidence>
<keyword evidence="12" id="KW-1185">Reference proteome</keyword>
<dbReference type="GO" id="GO:0043709">
    <property type="term" value="P:cell adhesion involved in single-species biofilm formation"/>
    <property type="evidence" value="ECO:0007669"/>
    <property type="project" value="UniProtKB-ARBA"/>
</dbReference>
<dbReference type="GO" id="GO:0005667">
    <property type="term" value="C:transcription regulator complex"/>
    <property type="evidence" value="ECO:0007669"/>
    <property type="project" value="TreeGrafter"/>
</dbReference>
<dbReference type="OrthoDB" id="6365676at2759"/>
<dbReference type="GO" id="GO:0000785">
    <property type="term" value="C:chromatin"/>
    <property type="evidence" value="ECO:0007669"/>
    <property type="project" value="TreeGrafter"/>
</dbReference>
<dbReference type="SUPFAM" id="SSF57667">
    <property type="entry name" value="beta-beta-alpha zinc fingers"/>
    <property type="match status" value="1"/>
</dbReference>
<feature type="domain" description="C2H2-type" evidence="10">
    <location>
        <begin position="140"/>
        <end position="169"/>
    </location>
</feature>
<dbReference type="GO" id="GO:0000981">
    <property type="term" value="F:DNA-binding transcription factor activity, RNA polymerase II-specific"/>
    <property type="evidence" value="ECO:0007669"/>
    <property type="project" value="TreeGrafter"/>
</dbReference>
<proteinExistence type="predicted"/>
<dbReference type="GO" id="GO:0005634">
    <property type="term" value="C:nucleus"/>
    <property type="evidence" value="ECO:0007669"/>
    <property type="project" value="UniProtKB-SubCell"/>
</dbReference>
<evidence type="ECO:0000313" key="11">
    <source>
        <dbReference type="EMBL" id="GCF01351.1"/>
    </source>
</evidence>
<dbReference type="GO" id="GO:2000218">
    <property type="term" value="P:negative regulation of invasive growth in response to glucose limitation"/>
    <property type="evidence" value="ECO:0007669"/>
    <property type="project" value="UniProtKB-ARBA"/>
</dbReference>
<comment type="caution">
    <text evidence="11">The sequence shown here is derived from an EMBL/GenBank/DDBJ whole genome shotgun (WGS) entry which is preliminary data.</text>
</comment>
<dbReference type="Gene3D" id="3.30.160.60">
    <property type="entry name" value="Classic Zinc Finger"/>
    <property type="match status" value="2"/>
</dbReference>
<dbReference type="GO" id="GO:0000122">
    <property type="term" value="P:negative regulation of transcription by RNA polymerase II"/>
    <property type="evidence" value="ECO:0007669"/>
    <property type="project" value="UniProtKB-ARBA"/>
</dbReference>
<evidence type="ECO:0000256" key="1">
    <source>
        <dbReference type="ARBA" id="ARBA00004123"/>
    </source>
</evidence>
<dbReference type="AlphaFoldDB" id="A0A4C2EAZ4"/>
<evidence type="ECO:0000256" key="8">
    <source>
        <dbReference type="PROSITE-ProRule" id="PRU00042"/>
    </source>
</evidence>
<keyword evidence="4" id="KW-0677">Repeat</keyword>
<evidence type="ECO:0000256" key="6">
    <source>
        <dbReference type="ARBA" id="ARBA00022833"/>
    </source>
</evidence>
<feature type="region of interest" description="Disordered" evidence="9">
    <location>
        <begin position="59"/>
        <end position="109"/>
    </location>
</feature>
<dbReference type="GO" id="GO:0000978">
    <property type="term" value="F:RNA polymerase II cis-regulatory region sequence-specific DNA binding"/>
    <property type="evidence" value="ECO:0007669"/>
    <property type="project" value="TreeGrafter"/>
</dbReference>
<feature type="compositionally biased region" description="Low complexity" evidence="9">
    <location>
        <begin position="74"/>
        <end position="90"/>
    </location>
</feature>
<keyword evidence="2" id="KW-0678">Repressor</keyword>
<dbReference type="PANTHER" id="PTHR14003">
    <property type="entry name" value="TRANSCRIPTIONAL REPRESSOR PROTEIN YY"/>
    <property type="match status" value="1"/>
</dbReference>
<dbReference type="Pfam" id="PF00096">
    <property type="entry name" value="zf-C2H2"/>
    <property type="match status" value="1"/>
</dbReference>
<keyword evidence="6" id="KW-0862">Zinc</keyword>
<dbReference type="InterPro" id="IPR036236">
    <property type="entry name" value="Znf_C2H2_sf"/>
</dbReference>
<protein>
    <recommendedName>
        <fullName evidence="10">C2H2-type domain-containing protein</fullName>
    </recommendedName>
</protein>
<evidence type="ECO:0000256" key="5">
    <source>
        <dbReference type="ARBA" id="ARBA00022771"/>
    </source>
</evidence>
<dbReference type="PROSITE" id="PS00028">
    <property type="entry name" value="ZINC_FINGER_C2H2_1"/>
    <property type="match status" value="2"/>
</dbReference>
<feature type="domain" description="C2H2-type" evidence="10">
    <location>
        <begin position="112"/>
        <end position="139"/>
    </location>
</feature>
<evidence type="ECO:0000256" key="3">
    <source>
        <dbReference type="ARBA" id="ARBA00022723"/>
    </source>
</evidence>
<dbReference type="FunFam" id="3.30.160.60:FF:001382">
    <property type="entry name" value="Transcriptional repressor"/>
    <property type="match status" value="1"/>
</dbReference>
<keyword evidence="7" id="KW-0539">Nucleus</keyword>
<evidence type="ECO:0000259" key="10">
    <source>
        <dbReference type="PROSITE" id="PS50157"/>
    </source>
</evidence>
<dbReference type="InterPro" id="IPR013087">
    <property type="entry name" value="Znf_C2H2_type"/>
</dbReference>
<dbReference type="GO" id="GO:0008270">
    <property type="term" value="F:zinc ion binding"/>
    <property type="evidence" value="ECO:0007669"/>
    <property type="project" value="UniProtKB-KW"/>
</dbReference>
<gene>
    <name evidence="11" type="ORF">ZYGM_000837</name>
</gene>
<evidence type="ECO:0000313" key="12">
    <source>
        <dbReference type="Proteomes" id="UP000301737"/>
    </source>
</evidence>
<dbReference type="PROSITE" id="PS50157">
    <property type="entry name" value="ZINC_FINGER_C2H2_2"/>
    <property type="match status" value="2"/>
</dbReference>
<keyword evidence="3" id="KW-0479">Metal-binding</keyword>
<name>A0A4C2EAZ4_9SACH</name>
<dbReference type="EMBL" id="BIMX01000031">
    <property type="protein sequence ID" value="GCF01351.1"/>
    <property type="molecule type" value="Genomic_DNA"/>
</dbReference>
<evidence type="ECO:0000256" key="9">
    <source>
        <dbReference type="SAM" id="MobiDB-lite"/>
    </source>
</evidence>
<dbReference type="PANTHER" id="PTHR14003:SF19">
    <property type="entry name" value="YY2 TRANSCRIPTION FACTOR"/>
    <property type="match status" value="1"/>
</dbReference>
<evidence type="ECO:0000256" key="2">
    <source>
        <dbReference type="ARBA" id="ARBA00022491"/>
    </source>
</evidence>
<dbReference type="Proteomes" id="UP000301737">
    <property type="component" value="Unassembled WGS sequence"/>
</dbReference>
<reference evidence="11 12" key="1">
    <citation type="submission" date="2019-01" db="EMBL/GenBank/DDBJ databases">
        <title>Draft Genome Sequencing of Zygosaccharomyces mellis Ca-7.</title>
        <authorList>
            <person name="Shiwa Y."/>
            <person name="Kanesaki Y."/>
            <person name="Ishige T."/>
            <person name="Mura K."/>
            <person name="Hori T."/>
            <person name="Tamura T."/>
        </authorList>
    </citation>
    <scope>NUCLEOTIDE SEQUENCE [LARGE SCALE GENOMIC DNA]</scope>
    <source>
        <strain evidence="11 12">Ca-7</strain>
    </source>
</reference>
<sequence>MLAQGRKYRTLLPSLTDSLAIEENLKCKLNRFAFDEVGRKPTGMVPGVTLSNRPASLAPLVPPLLTPPYTQIDTTSSQGSTSGSESLGSSPVPHRIKKRRNTNSSSGGERRHVCRVCYKGFTTSGHLARHNRIHTGEKNHQCPYEGCDQRFSRHDNCIQHYRTHVKRELKVSEALRAENGNTSSTSSGVGTI</sequence>
<comment type="subcellular location">
    <subcellularLocation>
        <location evidence="1">Nucleus</location>
    </subcellularLocation>
</comment>
<dbReference type="SMART" id="SM00355">
    <property type="entry name" value="ZnF_C2H2"/>
    <property type="match status" value="2"/>
</dbReference>